<feature type="region of interest" description="Disordered" evidence="1">
    <location>
        <begin position="18"/>
        <end position="53"/>
    </location>
</feature>
<name>A0AA38FYB7_TAXCH</name>
<proteinExistence type="predicted"/>
<sequence>LLPCPSKITGVSPVCCSTRSATVHTPGRTQREREEGEVMPAKEMEDPDSGFTM</sequence>
<protein>
    <submittedName>
        <fullName evidence="2">Uncharacterized protein</fullName>
    </submittedName>
</protein>
<dbReference type="AlphaFoldDB" id="A0AA38FYB7"/>
<comment type="caution">
    <text evidence="2">The sequence shown here is derived from an EMBL/GenBank/DDBJ whole genome shotgun (WGS) entry which is preliminary data.</text>
</comment>
<reference evidence="2 3" key="1">
    <citation type="journal article" date="2021" name="Nat. Plants">
        <title>The Taxus genome provides insights into paclitaxel biosynthesis.</title>
        <authorList>
            <person name="Xiong X."/>
            <person name="Gou J."/>
            <person name="Liao Q."/>
            <person name="Li Y."/>
            <person name="Zhou Q."/>
            <person name="Bi G."/>
            <person name="Li C."/>
            <person name="Du R."/>
            <person name="Wang X."/>
            <person name="Sun T."/>
            <person name="Guo L."/>
            <person name="Liang H."/>
            <person name="Lu P."/>
            <person name="Wu Y."/>
            <person name="Zhang Z."/>
            <person name="Ro D.K."/>
            <person name="Shang Y."/>
            <person name="Huang S."/>
            <person name="Yan J."/>
        </authorList>
    </citation>
    <scope>NUCLEOTIDE SEQUENCE [LARGE SCALE GENOMIC DNA]</scope>
    <source>
        <strain evidence="2">Ta-2019</strain>
    </source>
</reference>
<evidence type="ECO:0000256" key="1">
    <source>
        <dbReference type="SAM" id="MobiDB-lite"/>
    </source>
</evidence>
<keyword evidence="3" id="KW-1185">Reference proteome</keyword>
<accession>A0AA38FYB7</accession>
<evidence type="ECO:0000313" key="2">
    <source>
        <dbReference type="EMBL" id="KAH9312640.1"/>
    </source>
</evidence>
<feature type="non-terminal residue" evidence="2">
    <location>
        <position position="53"/>
    </location>
</feature>
<feature type="non-terminal residue" evidence="2">
    <location>
        <position position="1"/>
    </location>
</feature>
<dbReference type="EMBL" id="JAHRHJ020000006">
    <property type="protein sequence ID" value="KAH9312640.1"/>
    <property type="molecule type" value="Genomic_DNA"/>
</dbReference>
<feature type="compositionally biased region" description="Basic and acidic residues" evidence="1">
    <location>
        <begin position="29"/>
        <end position="44"/>
    </location>
</feature>
<gene>
    <name evidence="2" type="ORF">KI387_027675</name>
</gene>
<dbReference type="Proteomes" id="UP000824469">
    <property type="component" value="Unassembled WGS sequence"/>
</dbReference>
<organism evidence="2 3">
    <name type="scientific">Taxus chinensis</name>
    <name type="common">Chinese yew</name>
    <name type="synonym">Taxus wallichiana var. chinensis</name>
    <dbReference type="NCBI Taxonomy" id="29808"/>
    <lineage>
        <taxon>Eukaryota</taxon>
        <taxon>Viridiplantae</taxon>
        <taxon>Streptophyta</taxon>
        <taxon>Embryophyta</taxon>
        <taxon>Tracheophyta</taxon>
        <taxon>Spermatophyta</taxon>
        <taxon>Pinopsida</taxon>
        <taxon>Pinidae</taxon>
        <taxon>Conifers II</taxon>
        <taxon>Cupressales</taxon>
        <taxon>Taxaceae</taxon>
        <taxon>Taxus</taxon>
    </lineage>
</organism>
<evidence type="ECO:0000313" key="3">
    <source>
        <dbReference type="Proteomes" id="UP000824469"/>
    </source>
</evidence>